<dbReference type="PANTHER" id="PTHR22850">
    <property type="entry name" value="WD40 REPEAT FAMILY"/>
    <property type="match status" value="1"/>
</dbReference>
<dbReference type="Proteomes" id="UP001237642">
    <property type="component" value="Unassembled WGS sequence"/>
</dbReference>
<accession>A0AAD8IN46</accession>
<evidence type="ECO:0000313" key="4">
    <source>
        <dbReference type="EMBL" id="KAK1388163.1"/>
    </source>
</evidence>
<dbReference type="Pfam" id="PF00400">
    <property type="entry name" value="WD40"/>
    <property type="match status" value="2"/>
</dbReference>
<dbReference type="Gene3D" id="2.130.10.10">
    <property type="entry name" value="YVTN repeat-like/Quinoprotein amine dehydrogenase"/>
    <property type="match status" value="1"/>
</dbReference>
<dbReference type="PROSITE" id="PS50082">
    <property type="entry name" value="WD_REPEATS_2"/>
    <property type="match status" value="1"/>
</dbReference>
<dbReference type="InterPro" id="IPR008491">
    <property type="entry name" value="CDK5RAP3"/>
</dbReference>
<dbReference type="InterPro" id="IPR001680">
    <property type="entry name" value="WD40_rpt"/>
</dbReference>
<evidence type="ECO:0000313" key="5">
    <source>
        <dbReference type="Proteomes" id="UP001237642"/>
    </source>
</evidence>
<dbReference type="Pfam" id="PF05600">
    <property type="entry name" value="CDK5RAP3"/>
    <property type="match status" value="1"/>
</dbReference>
<name>A0AAD8IN46_9APIA</name>
<evidence type="ECO:0000256" key="3">
    <source>
        <dbReference type="PROSITE-ProRule" id="PRU00221"/>
    </source>
</evidence>
<dbReference type="PROSITE" id="PS50294">
    <property type="entry name" value="WD_REPEATS_REGION"/>
    <property type="match status" value="1"/>
</dbReference>
<sequence length="332" mass="37452">MLEDSRSKNTRAQKRIATLRHDELGQKEDLDKFWSVIRCQARNEQPSLSGRIDVPTSSDPLTGLYTCSNGYIVTEVIQSTRKYGQWHKDGELEDLLKIKSDDYVVYIEAVKLTGDPDVLAGKVEKAHNVDVHCVDWNPLDIYLILTGSADHSVCMFDRRNLGSPVHKFEDHKAAVLCVQWCPDKSSVFGSSAEDGCLNIWDYEKLSPYNFVLGCSFLCFLLLKRIVGTNVKLELIETAKESLPNTFRRILKLLNSDSVSKSIEYYSNFVRDAHTDKDVQDVTHVQKNGRQQTTINDFTGCRVALNKMGSVVIWCAAFSGWGSEVQGLWSLST</sequence>
<dbReference type="InterPro" id="IPR036322">
    <property type="entry name" value="WD40_repeat_dom_sf"/>
</dbReference>
<dbReference type="Pfam" id="PF12014">
    <property type="entry name" value="Cyclin_D1_bind"/>
    <property type="match status" value="1"/>
</dbReference>
<comment type="caution">
    <text evidence="4">The sequence shown here is derived from an EMBL/GenBank/DDBJ whole genome shotgun (WGS) entry which is preliminary data.</text>
</comment>
<evidence type="ECO:0000256" key="2">
    <source>
        <dbReference type="ARBA" id="ARBA00022737"/>
    </source>
</evidence>
<keyword evidence="2" id="KW-0677">Repeat</keyword>
<dbReference type="SMART" id="SM00320">
    <property type="entry name" value="WD40"/>
    <property type="match status" value="2"/>
</dbReference>
<gene>
    <name evidence="4" type="ORF">POM88_016341</name>
</gene>
<evidence type="ECO:0000256" key="1">
    <source>
        <dbReference type="ARBA" id="ARBA00022574"/>
    </source>
</evidence>
<dbReference type="InterPro" id="IPR050459">
    <property type="entry name" value="WD_repeat_RBAP46/RBAP48/MSI1"/>
</dbReference>
<reference evidence="4" key="1">
    <citation type="submission" date="2023-02" db="EMBL/GenBank/DDBJ databases">
        <title>Genome of toxic invasive species Heracleum sosnowskyi carries increased number of genes despite the absence of recent whole-genome duplications.</title>
        <authorList>
            <person name="Schelkunov M."/>
            <person name="Shtratnikova V."/>
            <person name="Makarenko M."/>
            <person name="Klepikova A."/>
            <person name="Omelchenko D."/>
            <person name="Novikova G."/>
            <person name="Obukhova E."/>
            <person name="Bogdanov V."/>
            <person name="Penin A."/>
            <person name="Logacheva M."/>
        </authorList>
    </citation>
    <scope>NUCLEOTIDE SEQUENCE</scope>
    <source>
        <strain evidence="4">Hsosn_3</strain>
        <tissue evidence="4">Leaf</tissue>
    </source>
</reference>
<dbReference type="AlphaFoldDB" id="A0AAD8IN46"/>
<reference evidence="4" key="2">
    <citation type="submission" date="2023-05" db="EMBL/GenBank/DDBJ databases">
        <authorList>
            <person name="Schelkunov M.I."/>
        </authorList>
    </citation>
    <scope>NUCLEOTIDE SEQUENCE</scope>
    <source>
        <strain evidence="4">Hsosn_3</strain>
        <tissue evidence="4">Leaf</tissue>
    </source>
</reference>
<organism evidence="4 5">
    <name type="scientific">Heracleum sosnowskyi</name>
    <dbReference type="NCBI Taxonomy" id="360622"/>
    <lineage>
        <taxon>Eukaryota</taxon>
        <taxon>Viridiplantae</taxon>
        <taxon>Streptophyta</taxon>
        <taxon>Embryophyta</taxon>
        <taxon>Tracheophyta</taxon>
        <taxon>Spermatophyta</taxon>
        <taxon>Magnoliopsida</taxon>
        <taxon>eudicotyledons</taxon>
        <taxon>Gunneridae</taxon>
        <taxon>Pentapetalae</taxon>
        <taxon>asterids</taxon>
        <taxon>campanulids</taxon>
        <taxon>Apiales</taxon>
        <taxon>Apiaceae</taxon>
        <taxon>Apioideae</taxon>
        <taxon>apioid superclade</taxon>
        <taxon>Tordylieae</taxon>
        <taxon>Tordyliinae</taxon>
        <taxon>Heracleum</taxon>
    </lineage>
</organism>
<proteinExistence type="predicted"/>
<keyword evidence="5" id="KW-1185">Reference proteome</keyword>
<dbReference type="SUPFAM" id="SSF50978">
    <property type="entry name" value="WD40 repeat-like"/>
    <property type="match status" value="1"/>
</dbReference>
<feature type="repeat" description="WD" evidence="3">
    <location>
        <begin position="168"/>
        <end position="203"/>
    </location>
</feature>
<dbReference type="EMBL" id="JAUIZM010000004">
    <property type="protein sequence ID" value="KAK1388163.1"/>
    <property type="molecule type" value="Genomic_DNA"/>
</dbReference>
<dbReference type="InterPro" id="IPR015943">
    <property type="entry name" value="WD40/YVTN_repeat-like_dom_sf"/>
</dbReference>
<keyword evidence="1 3" id="KW-0853">WD repeat</keyword>
<protein>
    <submittedName>
        <fullName evidence="4">Uncharacterized protein</fullName>
    </submittedName>
</protein>